<keyword evidence="2" id="KW-0378">Hydrolase</keyword>
<protein>
    <submittedName>
        <fullName evidence="6">Arylacetamide deacetylase-like</fullName>
    </submittedName>
</protein>
<evidence type="ECO:0000313" key="6">
    <source>
        <dbReference type="RefSeq" id="XP_002736531.1"/>
    </source>
</evidence>
<dbReference type="GeneID" id="100374834"/>
<evidence type="ECO:0000259" key="4">
    <source>
        <dbReference type="Pfam" id="PF07859"/>
    </source>
</evidence>
<keyword evidence="5" id="KW-1185">Reference proteome</keyword>
<evidence type="ECO:0000313" key="5">
    <source>
        <dbReference type="Proteomes" id="UP000694865"/>
    </source>
</evidence>
<reference evidence="6" key="1">
    <citation type="submission" date="2025-08" db="UniProtKB">
        <authorList>
            <consortium name="RefSeq"/>
        </authorList>
    </citation>
    <scope>IDENTIFICATION</scope>
    <source>
        <tissue evidence="6">Testes</tissue>
    </source>
</reference>
<feature type="active site" evidence="3">
    <location>
        <position position="178"/>
    </location>
</feature>
<dbReference type="Proteomes" id="UP000694865">
    <property type="component" value="Unplaced"/>
</dbReference>
<accession>A0ABM0GSQ0</accession>
<evidence type="ECO:0000256" key="3">
    <source>
        <dbReference type="PROSITE-ProRule" id="PRU10038"/>
    </source>
</evidence>
<dbReference type="PIRSF" id="PIRSF037251">
    <property type="entry name" value="Arylacetamide_deacetylase"/>
    <property type="match status" value="1"/>
</dbReference>
<evidence type="ECO:0000256" key="1">
    <source>
        <dbReference type="ARBA" id="ARBA00010515"/>
    </source>
</evidence>
<evidence type="ECO:0000256" key="2">
    <source>
        <dbReference type="ARBA" id="ARBA00022801"/>
    </source>
</evidence>
<feature type="domain" description="Alpha/beta hydrolase fold-3" evidence="4">
    <location>
        <begin position="99"/>
        <end position="251"/>
    </location>
</feature>
<dbReference type="InterPro" id="IPR013094">
    <property type="entry name" value="AB_hydrolase_3"/>
</dbReference>
<organism evidence="5 6">
    <name type="scientific">Saccoglossus kowalevskii</name>
    <name type="common">Acorn worm</name>
    <dbReference type="NCBI Taxonomy" id="10224"/>
    <lineage>
        <taxon>Eukaryota</taxon>
        <taxon>Metazoa</taxon>
        <taxon>Hemichordata</taxon>
        <taxon>Enteropneusta</taxon>
        <taxon>Harrimaniidae</taxon>
        <taxon>Saccoglossus</taxon>
    </lineage>
</organism>
<dbReference type="InterPro" id="IPR050300">
    <property type="entry name" value="GDXG_lipolytic_enzyme"/>
</dbReference>
<dbReference type="InterPro" id="IPR029058">
    <property type="entry name" value="AB_hydrolase_fold"/>
</dbReference>
<comment type="similarity">
    <text evidence="1">Belongs to the 'GDXG' lipolytic enzyme family.</text>
</comment>
<dbReference type="InterPro" id="IPR033140">
    <property type="entry name" value="Lipase_GDXG_put_SER_AS"/>
</dbReference>
<dbReference type="Gene3D" id="3.40.50.1820">
    <property type="entry name" value="alpha/beta hydrolase"/>
    <property type="match status" value="1"/>
</dbReference>
<dbReference type="PANTHER" id="PTHR48081:SF8">
    <property type="entry name" value="ALPHA_BETA HYDROLASE FOLD-3 DOMAIN-CONTAINING PROTEIN-RELATED"/>
    <property type="match status" value="1"/>
</dbReference>
<dbReference type="PROSITE" id="PS01174">
    <property type="entry name" value="LIPASE_GDXG_SER"/>
    <property type="match status" value="1"/>
</dbReference>
<dbReference type="PANTHER" id="PTHR48081">
    <property type="entry name" value="AB HYDROLASE SUPERFAMILY PROTEIN C4A8.06C"/>
    <property type="match status" value="1"/>
</dbReference>
<dbReference type="RefSeq" id="XP_002736531.1">
    <property type="nucleotide sequence ID" value="XM_002736485.2"/>
</dbReference>
<proteinExistence type="inferred from homology"/>
<gene>
    <name evidence="6" type="primary">LOC100374834</name>
</gene>
<dbReference type="SUPFAM" id="SSF53474">
    <property type="entry name" value="alpha/beta-Hydrolases"/>
    <property type="match status" value="1"/>
</dbReference>
<sequence>MAAVNMYFARPVGIAEPAKLTAVNALCKLVRYVGAWSEQLHISTEYQVQRITQGALAKFAKNHLSREITDQIVTDTMFDGINVRIYEPRASQYDMLPALVFIHGGGWATLSVEDYDEVTRDIADLMGQVVLISIDYNLAPEHIFPGPVNDCYKATKWLLQHAADYGIDENRIGISGDSAGGNLAASVVLRLKVDKVTPKLAFQVLVYPALQSIDFTLPSYQQNKYAFDGLITTSYMPYYWLIYAIGEAPRNLTDAMLKKQAVSELRRLKNGRLANYINHSLLPETYKSRGYDPNMHTNIKKSVKEIPNNILRIFVDPYFAPLLAEDLSGLPETYIITAEFDVLRDDGILYYERLKEAGVQVTLNNVVSGFHGMLNMAQEIGGFEVGIQLKKDIANFARLRFYPE</sequence>
<dbReference type="InterPro" id="IPR017157">
    <property type="entry name" value="Arylacetamide_deacetylase"/>
</dbReference>
<feature type="domain" description="Alpha/beta hydrolase fold-3" evidence="4">
    <location>
        <begin position="316"/>
        <end position="374"/>
    </location>
</feature>
<name>A0ABM0GSQ0_SACKO</name>
<dbReference type="Pfam" id="PF07859">
    <property type="entry name" value="Abhydrolase_3"/>
    <property type="match status" value="2"/>
</dbReference>